<dbReference type="Gramene" id="MELO3C031026.2.1">
    <property type="protein sequence ID" value="MELO3C031026.2.1"/>
    <property type="gene ID" value="MELO3C031026.2"/>
</dbReference>
<accession>A0A9I9EAD8</accession>
<organism evidence="1">
    <name type="scientific">Cucumis melo</name>
    <name type="common">Muskmelon</name>
    <dbReference type="NCBI Taxonomy" id="3656"/>
    <lineage>
        <taxon>Eukaryota</taxon>
        <taxon>Viridiplantae</taxon>
        <taxon>Streptophyta</taxon>
        <taxon>Embryophyta</taxon>
        <taxon>Tracheophyta</taxon>
        <taxon>Spermatophyta</taxon>
        <taxon>Magnoliopsida</taxon>
        <taxon>eudicotyledons</taxon>
        <taxon>Gunneridae</taxon>
        <taxon>Pentapetalae</taxon>
        <taxon>rosids</taxon>
        <taxon>fabids</taxon>
        <taxon>Cucurbitales</taxon>
        <taxon>Cucurbitaceae</taxon>
        <taxon>Benincaseae</taxon>
        <taxon>Cucumis</taxon>
    </lineage>
</organism>
<proteinExistence type="predicted"/>
<reference evidence="1" key="1">
    <citation type="submission" date="2023-03" db="UniProtKB">
        <authorList>
            <consortium name="EnsemblPlants"/>
        </authorList>
    </citation>
    <scope>IDENTIFICATION</scope>
</reference>
<sequence length="94" mass="10687">MLEISRVSFSSPFPRSTMASISSGIRTSELPENVREIKSVSSAPNIFAGSSLHCSFHTLWCLNVWGWSSRLVSWFRRKSVRLDLHSQFAVKRKS</sequence>
<dbReference type="EnsemblPlants" id="MELO3C031026.2.1">
    <property type="protein sequence ID" value="MELO3C031026.2.1"/>
    <property type="gene ID" value="MELO3C031026.2"/>
</dbReference>
<protein>
    <submittedName>
        <fullName evidence="1">Uncharacterized protein</fullName>
    </submittedName>
</protein>
<name>A0A9I9EAD8_CUCME</name>
<dbReference type="AlphaFoldDB" id="A0A9I9EAD8"/>
<evidence type="ECO:0000313" key="1">
    <source>
        <dbReference type="EnsemblPlants" id="MELO3C031026.2.1"/>
    </source>
</evidence>